<comment type="catalytic activity">
    <reaction evidence="1">
        <text>ATP + H2O = ADP + phosphate + H(+)</text>
        <dbReference type="Rhea" id="RHEA:13065"/>
        <dbReference type="ChEBI" id="CHEBI:15377"/>
        <dbReference type="ChEBI" id="CHEBI:15378"/>
        <dbReference type="ChEBI" id="CHEBI:30616"/>
        <dbReference type="ChEBI" id="CHEBI:43474"/>
        <dbReference type="ChEBI" id="CHEBI:456216"/>
        <dbReference type="EC" id="5.6.2.3"/>
    </reaction>
</comment>
<dbReference type="InterPro" id="IPR027417">
    <property type="entry name" value="P-loop_NTPase"/>
</dbReference>
<organism evidence="3">
    <name type="scientific">Sesamum calycinum</name>
    <dbReference type="NCBI Taxonomy" id="2727403"/>
    <lineage>
        <taxon>Eukaryota</taxon>
        <taxon>Viridiplantae</taxon>
        <taxon>Streptophyta</taxon>
        <taxon>Embryophyta</taxon>
        <taxon>Tracheophyta</taxon>
        <taxon>Spermatophyta</taxon>
        <taxon>Magnoliopsida</taxon>
        <taxon>eudicotyledons</taxon>
        <taxon>Gunneridae</taxon>
        <taxon>Pentapetalae</taxon>
        <taxon>asterids</taxon>
        <taxon>lamiids</taxon>
        <taxon>Lamiales</taxon>
        <taxon>Pedaliaceae</taxon>
        <taxon>Sesamum</taxon>
    </lineage>
</organism>
<dbReference type="InterPro" id="IPR010285">
    <property type="entry name" value="DNA_helicase_pif1-like_DEAD"/>
</dbReference>
<keyword evidence="1" id="KW-0347">Helicase</keyword>
<dbReference type="GO" id="GO:0006281">
    <property type="term" value="P:DNA repair"/>
    <property type="evidence" value="ECO:0007669"/>
    <property type="project" value="UniProtKB-KW"/>
</dbReference>
<feature type="domain" description="DNA helicase Pif1-like DEAD-box helicase" evidence="2">
    <location>
        <begin position="24"/>
        <end position="113"/>
    </location>
</feature>
<keyword evidence="1" id="KW-0067">ATP-binding</keyword>
<comment type="similarity">
    <text evidence="1">Belongs to the helicase family.</text>
</comment>
<dbReference type="GO" id="GO:0016787">
    <property type="term" value="F:hydrolase activity"/>
    <property type="evidence" value="ECO:0007669"/>
    <property type="project" value="UniProtKB-KW"/>
</dbReference>
<dbReference type="EC" id="5.6.2.3" evidence="1"/>
<dbReference type="GO" id="GO:0000723">
    <property type="term" value="P:telomere maintenance"/>
    <property type="evidence" value="ECO:0007669"/>
    <property type="project" value="InterPro"/>
</dbReference>
<name>A0AAW2NGA0_9LAMI</name>
<dbReference type="GO" id="GO:0043139">
    <property type="term" value="F:5'-3' DNA helicase activity"/>
    <property type="evidence" value="ECO:0007669"/>
    <property type="project" value="UniProtKB-EC"/>
</dbReference>
<dbReference type="Gene3D" id="3.40.50.300">
    <property type="entry name" value="P-loop containing nucleotide triphosphate hydrolases"/>
    <property type="match status" value="1"/>
</dbReference>
<accession>A0AAW2NGA0</accession>
<keyword evidence="1" id="KW-0233">DNA recombination</keyword>
<dbReference type="GO" id="GO:0005524">
    <property type="term" value="F:ATP binding"/>
    <property type="evidence" value="ECO:0007669"/>
    <property type="project" value="UniProtKB-KW"/>
</dbReference>
<comment type="caution">
    <text evidence="3">The sequence shown here is derived from an EMBL/GenBank/DDBJ whole genome shotgun (WGS) entry which is preliminary data.</text>
</comment>
<dbReference type="EMBL" id="JACGWM010000011">
    <property type="protein sequence ID" value="KAL0342562.1"/>
    <property type="molecule type" value="Genomic_DNA"/>
</dbReference>
<evidence type="ECO:0000313" key="3">
    <source>
        <dbReference type="EMBL" id="KAL0342562.1"/>
    </source>
</evidence>
<dbReference type="GO" id="GO:0006310">
    <property type="term" value="P:DNA recombination"/>
    <property type="evidence" value="ECO:0007669"/>
    <property type="project" value="UniProtKB-KW"/>
</dbReference>
<keyword evidence="1" id="KW-0227">DNA damage</keyword>
<evidence type="ECO:0000259" key="2">
    <source>
        <dbReference type="Pfam" id="PF05970"/>
    </source>
</evidence>
<evidence type="ECO:0000256" key="1">
    <source>
        <dbReference type="RuleBase" id="RU363044"/>
    </source>
</evidence>
<keyword evidence="1" id="KW-0234">DNA repair</keyword>
<dbReference type="PANTHER" id="PTHR10492">
    <property type="match status" value="1"/>
</dbReference>
<reference evidence="3" key="1">
    <citation type="submission" date="2020-06" db="EMBL/GenBank/DDBJ databases">
        <authorList>
            <person name="Li T."/>
            <person name="Hu X."/>
            <person name="Zhang T."/>
            <person name="Song X."/>
            <person name="Zhang H."/>
            <person name="Dai N."/>
            <person name="Sheng W."/>
            <person name="Hou X."/>
            <person name="Wei L."/>
        </authorList>
    </citation>
    <scope>NUCLEOTIDE SEQUENCE</scope>
    <source>
        <strain evidence="3">KEN8</strain>
        <tissue evidence="3">Leaf</tissue>
    </source>
</reference>
<dbReference type="AlphaFoldDB" id="A0AAW2NGA0"/>
<dbReference type="Pfam" id="PF05970">
    <property type="entry name" value="PIF1"/>
    <property type="match status" value="1"/>
</dbReference>
<comment type="cofactor">
    <cofactor evidence="1">
        <name>Mg(2+)</name>
        <dbReference type="ChEBI" id="CHEBI:18420"/>
    </cofactor>
</comment>
<dbReference type="SUPFAM" id="SSF52540">
    <property type="entry name" value="P-loop containing nucleoside triphosphate hydrolases"/>
    <property type="match status" value="1"/>
</dbReference>
<keyword evidence="1" id="KW-0378">Hydrolase</keyword>
<keyword evidence="1" id="KW-0547">Nucleotide-binding</keyword>
<proteinExistence type="inferred from homology"/>
<reference evidence="3" key="2">
    <citation type="journal article" date="2024" name="Plant">
        <title>Genomic evolution and insights into agronomic trait innovations of Sesamum species.</title>
        <authorList>
            <person name="Miao H."/>
            <person name="Wang L."/>
            <person name="Qu L."/>
            <person name="Liu H."/>
            <person name="Sun Y."/>
            <person name="Le M."/>
            <person name="Wang Q."/>
            <person name="Wei S."/>
            <person name="Zheng Y."/>
            <person name="Lin W."/>
            <person name="Duan Y."/>
            <person name="Cao H."/>
            <person name="Xiong S."/>
            <person name="Wang X."/>
            <person name="Wei L."/>
            <person name="Li C."/>
            <person name="Ma Q."/>
            <person name="Ju M."/>
            <person name="Zhao R."/>
            <person name="Li G."/>
            <person name="Mu C."/>
            <person name="Tian Q."/>
            <person name="Mei H."/>
            <person name="Zhang T."/>
            <person name="Gao T."/>
            <person name="Zhang H."/>
        </authorList>
    </citation>
    <scope>NUCLEOTIDE SEQUENCE</scope>
    <source>
        <strain evidence="3">KEN8</strain>
    </source>
</reference>
<protein>
    <recommendedName>
        <fullName evidence="1">ATP-dependent DNA helicase</fullName>
        <ecNumber evidence="1">5.6.2.3</ecNumber>
    </recommendedName>
</protein>
<gene>
    <name evidence="3" type="ORF">Scaly_1918800</name>
</gene>
<sequence length="199" mass="22215">MSGQIEDELTIPIPFDELNTVNKLSPSQLQAFHIIKHVIMRKQSAAFFIYGPGGTGKTFLYRVLLASFHNVRFIMVATAASGIVAIELRDGRTTHSKLKISIKLDSSSRDKVKAMKASILESYSWSNIKVLHLANNIIGNNDQSFSEFLLHIANGEEPTVENNMIRISDSMAIPSEGDHSIYRLIEYTFSNIGSHTYDP</sequence>
<dbReference type="PANTHER" id="PTHR10492:SF94">
    <property type="entry name" value="ATP-DEPENDENT DNA HELICASE"/>
    <property type="match status" value="1"/>
</dbReference>